<feature type="region of interest" description="Disordered" evidence="1">
    <location>
        <begin position="270"/>
        <end position="408"/>
    </location>
</feature>
<feature type="compositionally biased region" description="Low complexity" evidence="1">
    <location>
        <begin position="10"/>
        <end position="50"/>
    </location>
</feature>
<feature type="compositionally biased region" description="Low complexity" evidence="1">
    <location>
        <begin position="270"/>
        <end position="285"/>
    </location>
</feature>
<evidence type="ECO:0000313" key="2">
    <source>
        <dbReference type="EMBL" id="OSX79206.1"/>
    </source>
</evidence>
<sequence length="611" mass="57679">MQRRLATTFRSSRGGSVGSPLLLGGAPPSAAGSSPSSAPGGSARPVSGPPLGAVGGANACSSVAEEGVSMGAGGAGDAKRDAKCPSLGPGMMEVVSPQACLVNSSRSRLVKSKTVLQRLGTRVLPSPSMNGSSSSRRGRMSMGTPSVDSSEETPAHKSPFRNGSLVNIGRRVASLGGKRRNGAGLGSSAGGGARGMEGIGAGTPAGAAGRGTLGGGDGSDGLTPQRGASAAADSDTLGAGPGEAGAASVASVGDCDLDVIREGSRLGGAASADGAALAAGTSGVDGADGDGHGGEGGDGNTPLRKVTDLAAEFDRREHTRRLEEDAAVDAAAAGRGGVAARKRLPGAPGTAGRASAVLSPASVSSSSQPGGEDRLGVSAGAASPSPIREEVPRLGVPGDVADEGATSPEQAAAAAAAIRDLINRFESVDLATARAKEMEMQAATDLAAAALAARGGGATADADAQAAGLVDAQAAAVAASATAAAVSAVAAGTPVDVAAGTTPAAGAAGVPLAAGVSLDVVAASPATVAVSLPAAAVPATASADGAVEGLVSPPPPPADAAATAVEASPVAVAGSAIVPTVASAGRGASLETRPASLPPRPPSPPPPTAAS</sequence>
<feature type="compositionally biased region" description="Low complexity" evidence="1">
    <location>
        <begin position="354"/>
        <end position="367"/>
    </location>
</feature>
<organism evidence="2 3">
    <name type="scientific">Porphyra umbilicalis</name>
    <name type="common">Purple laver</name>
    <name type="synonym">Red alga</name>
    <dbReference type="NCBI Taxonomy" id="2786"/>
    <lineage>
        <taxon>Eukaryota</taxon>
        <taxon>Rhodophyta</taxon>
        <taxon>Bangiophyceae</taxon>
        <taxon>Bangiales</taxon>
        <taxon>Bangiaceae</taxon>
        <taxon>Porphyra</taxon>
    </lineage>
</organism>
<feature type="compositionally biased region" description="Basic and acidic residues" evidence="1">
    <location>
        <begin position="312"/>
        <end position="324"/>
    </location>
</feature>
<feature type="region of interest" description="Disordered" evidence="1">
    <location>
        <begin position="583"/>
        <end position="611"/>
    </location>
</feature>
<reference evidence="2 3" key="1">
    <citation type="submission" date="2017-03" db="EMBL/GenBank/DDBJ databases">
        <title>WGS assembly of Porphyra umbilicalis.</title>
        <authorList>
            <person name="Brawley S.H."/>
            <person name="Blouin N.A."/>
            <person name="Ficko-Blean E."/>
            <person name="Wheeler G.L."/>
            <person name="Lohr M."/>
            <person name="Goodson H.V."/>
            <person name="Jenkins J.W."/>
            <person name="Blaby-Haas C.E."/>
            <person name="Helliwell K.E."/>
            <person name="Chan C."/>
            <person name="Marriage T."/>
            <person name="Bhattacharya D."/>
            <person name="Klein A.S."/>
            <person name="Badis Y."/>
            <person name="Brodie J."/>
            <person name="Cao Y."/>
            <person name="Collen J."/>
            <person name="Dittami S.M."/>
            <person name="Gachon C.M."/>
            <person name="Green B.R."/>
            <person name="Karpowicz S."/>
            <person name="Kim J.W."/>
            <person name="Kudahl U."/>
            <person name="Lin S."/>
            <person name="Michel G."/>
            <person name="Mittag M."/>
            <person name="Olson B.J."/>
            <person name="Pangilinan J."/>
            <person name="Peng Y."/>
            <person name="Qiu H."/>
            <person name="Shu S."/>
            <person name="Singer J.T."/>
            <person name="Smith A.G."/>
            <person name="Sprecher B.N."/>
            <person name="Wagner V."/>
            <person name="Wang W."/>
            <person name="Wang Z.-Y."/>
            <person name="Yan J."/>
            <person name="Yarish C."/>
            <person name="Zoeuner-Riek S."/>
            <person name="Zhuang Y."/>
            <person name="Zou Y."/>
            <person name="Lindquist E.A."/>
            <person name="Grimwood J."/>
            <person name="Barry K."/>
            <person name="Rokhsar D.S."/>
            <person name="Schmutz J."/>
            <person name="Stiller J.W."/>
            <person name="Grossman A.R."/>
            <person name="Prochnik S.E."/>
        </authorList>
    </citation>
    <scope>NUCLEOTIDE SEQUENCE [LARGE SCALE GENOMIC DNA]</scope>
    <source>
        <strain evidence="2">4086291</strain>
    </source>
</reference>
<feature type="region of interest" description="Disordered" evidence="1">
    <location>
        <begin position="120"/>
        <end position="250"/>
    </location>
</feature>
<feature type="compositionally biased region" description="Low complexity" evidence="1">
    <location>
        <begin position="125"/>
        <end position="146"/>
    </location>
</feature>
<dbReference type="AlphaFoldDB" id="A0A1X6PEP6"/>
<proteinExistence type="predicted"/>
<evidence type="ECO:0000256" key="1">
    <source>
        <dbReference type="SAM" id="MobiDB-lite"/>
    </source>
</evidence>
<keyword evidence="3" id="KW-1185">Reference proteome</keyword>
<dbReference type="Proteomes" id="UP000218209">
    <property type="component" value="Unassembled WGS sequence"/>
</dbReference>
<protein>
    <submittedName>
        <fullName evidence="2">Uncharacterized protein</fullName>
    </submittedName>
</protein>
<name>A0A1X6PEP6_PORUM</name>
<evidence type="ECO:0000313" key="3">
    <source>
        <dbReference type="Proteomes" id="UP000218209"/>
    </source>
</evidence>
<feature type="compositionally biased region" description="Pro residues" evidence="1">
    <location>
        <begin position="596"/>
        <end position="611"/>
    </location>
</feature>
<gene>
    <name evidence="2" type="ORF">BU14_0084s0020</name>
</gene>
<dbReference type="EMBL" id="KV918795">
    <property type="protein sequence ID" value="OSX79206.1"/>
    <property type="molecule type" value="Genomic_DNA"/>
</dbReference>
<accession>A0A1X6PEP6</accession>
<feature type="compositionally biased region" description="Gly residues" evidence="1">
    <location>
        <begin position="183"/>
        <end position="219"/>
    </location>
</feature>
<feature type="region of interest" description="Disordered" evidence="1">
    <location>
        <begin position="1"/>
        <end position="57"/>
    </location>
</feature>